<sequence length="156" mass="16749">MKEKVVEGGGGGCGGGGKEGGGVGEEAETGLSLDLAWGGFSISRRLVITRVAEACSISLETLLVRTFPYSKTCIGRTARNGWFKCPPSSWTSPPAGTPEACQSAFSLSVRKRKFSTPKLHPRCLRRMVEMVDLLLEEDVMPDGRVRAGKDGEWDVS</sequence>
<reference evidence="2 3" key="1">
    <citation type="journal article" date="2023" name="Sci. Data">
        <title>Genome assembly of the Korean intertidal mud-creeper Batillaria attramentaria.</title>
        <authorList>
            <person name="Patra A.K."/>
            <person name="Ho P.T."/>
            <person name="Jun S."/>
            <person name="Lee S.J."/>
            <person name="Kim Y."/>
            <person name="Won Y.J."/>
        </authorList>
    </citation>
    <scope>NUCLEOTIDE SEQUENCE [LARGE SCALE GENOMIC DNA]</scope>
    <source>
        <strain evidence="2">Wonlab-2016</strain>
    </source>
</reference>
<dbReference type="AlphaFoldDB" id="A0ABD0L617"/>
<feature type="compositionally biased region" description="Gly residues" evidence="1">
    <location>
        <begin position="7"/>
        <end position="24"/>
    </location>
</feature>
<organism evidence="2 3">
    <name type="scientific">Batillaria attramentaria</name>
    <dbReference type="NCBI Taxonomy" id="370345"/>
    <lineage>
        <taxon>Eukaryota</taxon>
        <taxon>Metazoa</taxon>
        <taxon>Spiralia</taxon>
        <taxon>Lophotrochozoa</taxon>
        <taxon>Mollusca</taxon>
        <taxon>Gastropoda</taxon>
        <taxon>Caenogastropoda</taxon>
        <taxon>Sorbeoconcha</taxon>
        <taxon>Cerithioidea</taxon>
        <taxon>Batillariidae</taxon>
        <taxon>Batillaria</taxon>
    </lineage>
</organism>
<evidence type="ECO:0000313" key="3">
    <source>
        <dbReference type="Proteomes" id="UP001519460"/>
    </source>
</evidence>
<feature type="non-terminal residue" evidence="2">
    <location>
        <position position="156"/>
    </location>
</feature>
<name>A0ABD0L617_9CAEN</name>
<evidence type="ECO:0000313" key="2">
    <source>
        <dbReference type="EMBL" id="KAK7495044.1"/>
    </source>
</evidence>
<evidence type="ECO:0000256" key="1">
    <source>
        <dbReference type="SAM" id="MobiDB-lite"/>
    </source>
</evidence>
<keyword evidence="3" id="KW-1185">Reference proteome</keyword>
<protein>
    <submittedName>
        <fullName evidence="2">Uncharacterized protein</fullName>
    </submittedName>
</protein>
<dbReference type="EMBL" id="JACVVK020000078">
    <property type="protein sequence ID" value="KAK7495044.1"/>
    <property type="molecule type" value="Genomic_DNA"/>
</dbReference>
<gene>
    <name evidence="2" type="ORF">BaRGS_00013684</name>
</gene>
<dbReference type="Proteomes" id="UP001519460">
    <property type="component" value="Unassembled WGS sequence"/>
</dbReference>
<feature type="region of interest" description="Disordered" evidence="1">
    <location>
        <begin position="1"/>
        <end position="25"/>
    </location>
</feature>
<proteinExistence type="predicted"/>
<accession>A0ABD0L617</accession>
<comment type="caution">
    <text evidence="2">The sequence shown here is derived from an EMBL/GenBank/DDBJ whole genome shotgun (WGS) entry which is preliminary data.</text>
</comment>